<sequence>MFLLPMRLTASALAIALQVPAPRINEIVRERRGITADTALRLARYFGNAPEFWMGLQDEYDLRVSRINLGDALERIQPRAVA</sequence>
<evidence type="ECO:0000256" key="1">
    <source>
        <dbReference type="ARBA" id="ARBA00023125"/>
    </source>
</evidence>
<reference evidence="3" key="1">
    <citation type="journal article" date="2022" name="Front. Microbiol.">
        <title>New perspectives on an old grouping: The genomic and phenotypic variability of Oxalobacter formigenes and the implications for calcium oxalate stone prevention.</title>
        <authorList>
            <person name="Chmiel J.A."/>
            <person name="Carr C."/>
            <person name="Stuivenberg G.A."/>
            <person name="Venema R."/>
            <person name="Chanyi R.M."/>
            <person name="Al K.F."/>
            <person name="Giguere D."/>
            <person name="Say H."/>
            <person name="Akouris P.P."/>
            <person name="Dominguez Romero S.A."/>
            <person name="Kwong A."/>
            <person name="Tai V."/>
            <person name="Koval S.F."/>
            <person name="Razvi H."/>
            <person name="Bjazevic J."/>
            <person name="Burton J.P."/>
        </authorList>
    </citation>
    <scope>NUCLEOTIDE SEQUENCE</scope>
    <source>
        <strain evidence="3">WoOx3</strain>
    </source>
</reference>
<evidence type="ECO:0000259" key="2">
    <source>
        <dbReference type="PROSITE" id="PS50943"/>
    </source>
</evidence>
<proteinExistence type="predicted"/>
<accession>A0A9E9LZ36</accession>
<name>A0A9E9LZ36_9BURK</name>
<dbReference type="CDD" id="cd00093">
    <property type="entry name" value="HTH_XRE"/>
    <property type="match status" value="1"/>
</dbReference>
<dbReference type="PANTHER" id="PTHR36924">
    <property type="entry name" value="ANTITOXIN HIGA-1"/>
    <property type="match status" value="1"/>
</dbReference>
<keyword evidence="1" id="KW-0238">DNA-binding</keyword>
<feature type="domain" description="HTH cro/C1-type" evidence="2">
    <location>
        <begin position="8"/>
        <end position="53"/>
    </location>
</feature>
<dbReference type="NCBIfam" id="TIGR02607">
    <property type="entry name" value="antidote_HigA"/>
    <property type="match status" value="1"/>
</dbReference>
<protein>
    <submittedName>
        <fullName evidence="3">HigA family addiction module antitoxin</fullName>
    </submittedName>
</protein>
<dbReference type="PANTHER" id="PTHR36924:SF1">
    <property type="entry name" value="ANTITOXIN HIGA-1"/>
    <property type="match status" value="1"/>
</dbReference>
<organism evidence="3 4">
    <name type="scientific">Oxalobacter vibrioformis</name>
    <dbReference type="NCBI Taxonomy" id="933080"/>
    <lineage>
        <taxon>Bacteria</taxon>
        <taxon>Pseudomonadati</taxon>
        <taxon>Pseudomonadota</taxon>
        <taxon>Betaproteobacteria</taxon>
        <taxon>Burkholderiales</taxon>
        <taxon>Oxalobacteraceae</taxon>
        <taxon>Oxalobacter</taxon>
    </lineage>
</organism>
<dbReference type="KEGG" id="ovb:NB640_09930"/>
<dbReference type="AlphaFoldDB" id="A0A9E9LZ36"/>
<dbReference type="GO" id="GO:0003677">
    <property type="term" value="F:DNA binding"/>
    <property type="evidence" value="ECO:0007669"/>
    <property type="project" value="UniProtKB-KW"/>
</dbReference>
<dbReference type="InterPro" id="IPR010982">
    <property type="entry name" value="Lambda_DNA-bd_dom_sf"/>
</dbReference>
<keyword evidence="4" id="KW-1185">Reference proteome</keyword>
<evidence type="ECO:0000313" key="4">
    <source>
        <dbReference type="Proteomes" id="UP001156215"/>
    </source>
</evidence>
<dbReference type="Gene3D" id="1.10.260.40">
    <property type="entry name" value="lambda repressor-like DNA-binding domains"/>
    <property type="match status" value="1"/>
</dbReference>
<gene>
    <name evidence="3" type="ORF">NB640_09930</name>
</gene>
<dbReference type="InterPro" id="IPR001387">
    <property type="entry name" value="Cro/C1-type_HTH"/>
</dbReference>
<evidence type="ECO:0000313" key="3">
    <source>
        <dbReference type="EMBL" id="WAW09548.1"/>
    </source>
</evidence>
<dbReference type="InterPro" id="IPR013430">
    <property type="entry name" value="Toxin_antidote_HigA"/>
</dbReference>
<dbReference type="SUPFAM" id="SSF47413">
    <property type="entry name" value="lambda repressor-like DNA-binding domains"/>
    <property type="match status" value="1"/>
</dbReference>
<dbReference type="PROSITE" id="PS50943">
    <property type="entry name" value="HTH_CROC1"/>
    <property type="match status" value="1"/>
</dbReference>
<dbReference type="Proteomes" id="UP001156215">
    <property type="component" value="Chromosome"/>
</dbReference>
<dbReference type="EMBL" id="CP098242">
    <property type="protein sequence ID" value="WAW09548.1"/>
    <property type="molecule type" value="Genomic_DNA"/>
</dbReference>